<protein>
    <submittedName>
        <fullName evidence="2">Uncharacterized protein</fullName>
    </submittedName>
</protein>
<keyword evidence="3" id="KW-1185">Reference proteome</keyword>
<feature type="compositionally biased region" description="Low complexity" evidence="1">
    <location>
        <begin position="245"/>
        <end position="263"/>
    </location>
</feature>
<accession>A0A0C3QD66</accession>
<sequence>MHRLERLVTRAAKSPTFASCIDRHGGPPKPAVQEYVPPKRPHNPPGWIEKFTLEGRVLLYSGAPTPNGPADWVYQFDPRSGYHLTQSGDESSNRQRDMADGHILNILMHEGLVYHTFIVYVPGIIFDVPREIVKDSNTSAVISNSFDLTSTTAATDLPPSRPGTPEFTTIVDYAAPLIHTPVAPLQLGTLADPEALRPVALDQPEDRSYAVDEAVYNNSEEHVESSEEPLYFFYGHASSSGEAESFTTSSEATSSSSCTSRTSQQIARLYPTSDSLFHEQRAAVIHELRSLLPLLEEPASQRHASRTWENAWTRVTEQVRVEETPMEEDDQEAEVHTRRKRRGGKRNTAWKNKRRQDKDDYERDPEAGPSGLP</sequence>
<feature type="compositionally biased region" description="Basic and acidic residues" evidence="1">
    <location>
        <begin position="356"/>
        <end position="366"/>
    </location>
</feature>
<dbReference type="HOGENOM" id="CLU_742254_0_0_1"/>
<evidence type="ECO:0000256" key="1">
    <source>
        <dbReference type="SAM" id="MobiDB-lite"/>
    </source>
</evidence>
<name>A0A0C3QD66_9AGAM</name>
<evidence type="ECO:0000313" key="3">
    <source>
        <dbReference type="Proteomes" id="UP000054248"/>
    </source>
</evidence>
<reference evidence="2 3" key="1">
    <citation type="submission" date="2014-04" db="EMBL/GenBank/DDBJ databases">
        <authorList>
            <consortium name="DOE Joint Genome Institute"/>
            <person name="Kuo A."/>
            <person name="Girlanda M."/>
            <person name="Perotto S."/>
            <person name="Kohler A."/>
            <person name="Nagy L.G."/>
            <person name="Floudas D."/>
            <person name="Copeland A."/>
            <person name="Barry K.W."/>
            <person name="Cichocki N."/>
            <person name="Veneault-Fourrey C."/>
            <person name="LaButti K."/>
            <person name="Lindquist E.A."/>
            <person name="Lipzen A."/>
            <person name="Lundell T."/>
            <person name="Morin E."/>
            <person name="Murat C."/>
            <person name="Sun H."/>
            <person name="Tunlid A."/>
            <person name="Henrissat B."/>
            <person name="Grigoriev I.V."/>
            <person name="Hibbett D.S."/>
            <person name="Martin F."/>
            <person name="Nordberg H.P."/>
            <person name="Cantor M.N."/>
            <person name="Hua S.X."/>
        </authorList>
    </citation>
    <scope>NUCLEOTIDE SEQUENCE [LARGE SCALE GENOMIC DNA]</scope>
    <source>
        <strain evidence="2 3">MUT 4182</strain>
    </source>
</reference>
<dbReference type="AlphaFoldDB" id="A0A0C3QD66"/>
<proteinExistence type="predicted"/>
<feature type="region of interest" description="Disordered" evidence="1">
    <location>
        <begin position="18"/>
        <end position="41"/>
    </location>
</feature>
<evidence type="ECO:0000313" key="2">
    <source>
        <dbReference type="EMBL" id="KIO22669.1"/>
    </source>
</evidence>
<feature type="region of interest" description="Disordered" evidence="1">
    <location>
        <begin position="323"/>
        <end position="373"/>
    </location>
</feature>
<dbReference type="EMBL" id="KN823104">
    <property type="protein sequence ID" value="KIO22669.1"/>
    <property type="molecule type" value="Genomic_DNA"/>
</dbReference>
<dbReference type="OrthoDB" id="3267638at2759"/>
<reference evidence="3" key="2">
    <citation type="submission" date="2015-01" db="EMBL/GenBank/DDBJ databases">
        <title>Evolutionary Origins and Diversification of the Mycorrhizal Mutualists.</title>
        <authorList>
            <consortium name="DOE Joint Genome Institute"/>
            <consortium name="Mycorrhizal Genomics Consortium"/>
            <person name="Kohler A."/>
            <person name="Kuo A."/>
            <person name="Nagy L.G."/>
            <person name="Floudas D."/>
            <person name="Copeland A."/>
            <person name="Barry K.W."/>
            <person name="Cichocki N."/>
            <person name="Veneault-Fourrey C."/>
            <person name="LaButti K."/>
            <person name="Lindquist E.A."/>
            <person name="Lipzen A."/>
            <person name="Lundell T."/>
            <person name="Morin E."/>
            <person name="Murat C."/>
            <person name="Riley R."/>
            <person name="Ohm R."/>
            <person name="Sun H."/>
            <person name="Tunlid A."/>
            <person name="Henrissat B."/>
            <person name="Grigoriev I.V."/>
            <person name="Hibbett D.S."/>
            <person name="Martin F."/>
        </authorList>
    </citation>
    <scope>NUCLEOTIDE SEQUENCE [LARGE SCALE GENOMIC DNA]</scope>
    <source>
        <strain evidence="3">MUT 4182</strain>
    </source>
</reference>
<gene>
    <name evidence="2" type="ORF">M407DRAFT_27851</name>
</gene>
<organism evidence="2 3">
    <name type="scientific">Tulasnella calospora MUT 4182</name>
    <dbReference type="NCBI Taxonomy" id="1051891"/>
    <lineage>
        <taxon>Eukaryota</taxon>
        <taxon>Fungi</taxon>
        <taxon>Dikarya</taxon>
        <taxon>Basidiomycota</taxon>
        <taxon>Agaricomycotina</taxon>
        <taxon>Agaricomycetes</taxon>
        <taxon>Cantharellales</taxon>
        <taxon>Tulasnellaceae</taxon>
        <taxon>Tulasnella</taxon>
    </lineage>
</organism>
<dbReference type="Proteomes" id="UP000054248">
    <property type="component" value="Unassembled WGS sequence"/>
</dbReference>
<feature type="region of interest" description="Disordered" evidence="1">
    <location>
        <begin position="245"/>
        <end position="264"/>
    </location>
</feature>